<name>A0A921B536_9LACO</name>
<dbReference type="SUPFAM" id="SSF53062">
    <property type="entry name" value="PTS system fructose IIA component-like"/>
    <property type="match status" value="1"/>
</dbReference>
<dbReference type="GO" id="GO:0005524">
    <property type="term" value="F:ATP binding"/>
    <property type="evidence" value="ECO:0007669"/>
    <property type="project" value="UniProtKB-KW"/>
</dbReference>
<gene>
    <name evidence="8" type="ORF">K8W17_07515</name>
</gene>
<evidence type="ECO:0000256" key="4">
    <source>
        <dbReference type="ARBA" id="ARBA00023125"/>
    </source>
</evidence>
<dbReference type="Gene3D" id="3.40.50.510">
    <property type="entry name" value="Phosphotransferase system, mannose-type IIA component"/>
    <property type="match status" value="1"/>
</dbReference>
<dbReference type="InterPro" id="IPR036634">
    <property type="entry name" value="PRD_sf"/>
</dbReference>
<dbReference type="SUPFAM" id="SSF46785">
    <property type="entry name" value="Winged helix' DNA-binding domain"/>
    <property type="match status" value="1"/>
</dbReference>
<dbReference type="InterPro" id="IPR011608">
    <property type="entry name" value="PRD"/>
</dbReference>
<dbReference type="CDD" id="cd00009">
    <property type="entry name" value="AAA"/>
    <property type="match status" value="1"/>
</dbReference>
<protein>
    <submittedName>
        <fullName evidence="8">Sigma 54-interacting transcriptional regulator</fullName>
    </submittedName>
</protein>
<dbReference type="InterPro" id="IPR027417">
    <property type="entry name" value="P-loop_NTPase"/>
</dbReference>
<dbReference type="InterPro" id="IPR036662">
    <property type="entry name" value="PTS_EIIA_man-typ_sf"/>
</dbReference>
<dbReference type="GO" id="GO:0003677">
    <property type="term" value="F:DNA binding"/>
    <property type="evidence" value="ECO:0007669"/>
    <property type="project" value="UniProtKB-KW"/>
</dbReference>
<reference evidence="8" key="2">
    <citation type="submission" date="2021-09" db="EMBL/GenBank/DDBJ databases">
        <authorList>
            <person name="Gilroy R."/>
        </authorList>
    </citation>
    <scope>NUCLEOTIDE SEQUENCE</scope>
    <source>
        <strain evidence="8">CHK173-2119</strain>
    </source>
</reference>
<feature type="domain" description="PTS EIIA type-4" evidence="6">
    <location>
        <begin position="502"/>
        <end position="625"/>
    </location>
</feature>
<comment type="caution">
    <text evidence="8">The sequence shown here is derived from an EMBL/GenBank/DDBJ whole genome shotgun (WGS) entry which is preliminary data.</text>
</comment>
<evidence type="ECO:0000313" key="8">
    <source>
        <dbReference type="EMBL" id="HJE15909.1"/>
    </source>
</evidence>
<dbReference type="GO" id="GO:0009401">
    <property type="term" value="P:phosphoenolpyruvate-dependent sugar phosphotransferase system"/>
    <property type="evidence" value="ECO:0007669"/>
    <property type="project" value="InterPro"/>
</dbReference>
<dbReference type="GO" id="GO:0003700">
    <property type="term" value="F:DNA-binding transcription factor activity"/>
    <property type="evidence" value="ECO:0007669"/>
    <property type="project" value="InterPro"/>
</dbReference>
<dbReference type="InterPro" id="IPR004701">
    <property type="entry name" value="PTS_EIIA_man-typ"/>
</dbReference>
<dbReference type="GO" id="GO:0016740">
    <property type="term" value="F:transferase activity"/>
    <property type="evidence" value="ECO:0007669"/>
    <property type="project" value="UniProtKB-KW"/>
</dbReference>
<keyword evidence="3" id="KW-0067">ATP-binding</keyword>
<dbReference type="EMBL" id="DYXY01000200">
    <property type="protein sequence ID" value="HJE15909.1"/>
    <property type="molecule type" value="Genomic_DNA"/>
</dbReference>
<dbReference type="InterPro" id="IPR001845">
    <property type="entry name" value="HTH_ArsR_DNA-bd_dom"/>
</dbReference>
<dbReference type="AlphaFoldDB" id="A0A921B536"/>
<dbReference type="SMART" id="SM00382">
    <property type="entry name" value="AAA"/>
    <property type="match status" value="1"/>
</dbReference>
<dbReference type="Pfam" id="PF00874">
    <property type="entry name" value="PRD"/>
    <property type="match status" value="1"/>
</dbReference>
<dbReference type="PROSITE" id="PS51372">
    <property type="entry name" value="PRD_2"/>
    <property type="match status" value="1"/>
</dbReference>
<dbReference type="Gene3D" id="3.40.50.300">
    <property type="entry name" value="P-loop containing nucleotide triphosphate hydrolases"/>
    <property type="match status" value="1"/>
</dbReference>
<dbReference type="GO" id="GO:0016020">
    <property type="term" value="C:membrane"/>
    <property type="evidence" value="ECO:0007669"/>
    <property type="project" value="InterPro"/>
</dbReference>
<dbReference type="PANTHER" id="PTHR32071:SF38">
    <property type="entry name" value="PSP OPERON TRANSCRIPTIONAL ACTIVATOR"/>
    <property type="match status" value="1"/>
</dbReference>
<keyword evidence="4" id="KW-0238">DNA-binding</keyword>
<dbReference type="SUPFAM" id="SSF63520">
    <property type="entry name" value="PTS-regulatory domain, PRD"/>
    <property type="match status" value="1"/>
</dbReference>
<dbReference type="Proteomes" id="UP000774947">
    <property type="component" value="Unassembled WGS sequence"/>
</dbReference>
<dbReference type="Gene3D" id="1.10.1790.10">
    <property type="entry name" value="PRD domain"/>
    <property type="match status" value="1"/>
</dbReference>
<evidence type="ECO:0000256" key="3">
    <source>
        <dbReference type="ARBA" id="ARBA00022840"/>
    </source>
</evidence>
<dbReference type="SUPFAM" id="SSF52540">
    <property type="entry name" value="P-loop containing nucleoside triphosphate hydrolases"/>
    <property type="match status" value="1"/>
</dbReference>
<evidence type="ECO:0000259" key="6">
    <source>
        <dbReference type="PROSITE" id="PS51096"/>
    </source>
</evidence>
<dbReference type="PROSITE" id="PS50045">
    <property type="entry name" value="SIGMA54_INTERACT_4"/>
    <property type="match status" value="1"/>
</dbReference>
<evidence type="ECO:0000256" key="2">
    <source>
        <dbReference type="ARBA" id="ARBA00022741"/>
    </source>
</evidence>
<accession>A0A921B536</accession>
<sequence>MNEAQNKILALLAQQPIRNTTSELADSLKLSRSVTSHYLNDLVATKRIIKSIGRPVRWSLPQQDLQIDQQNPFTNFIGANGSLHKIIQQCSAAVTYPPKGLGLIITGNSGVGKSYLAQTIVDFARYKKVISKDSPYVVLNCADYANNPELLSSLLFGYIRGAYTGADKDKDGLLHQADGGYLFLDEIHRLSSENQEKLFSFIDSGIYYRMGDNKTKIKANVRLIFATTENPQNALLATFRRRIPLAVHLPDFSQRPLDERIALLRYLFLVEAKQTHKILHVSDKVVTALSQVSHNGNIGYLKNKIQVGCATANEIQANNSELQLELESFELSLIKDGPVLGSFDVRPEDTLVPLNNDSFSKTLQQLKTQITQNTLDPNQYHLREWKNILQGLKKLTGDTTYGDGLAYQHTLKYDRIICHQFGLQKDAKNYERLLYILYRRHFALEEKAIHELMQQLKLRIPHALHVARQFYRSLPKLNEFSQQTLIAILAILIEDYVDEDIQLRGLLVAHGESTATSIQAVVNSLCGTYVFDAIDMSIENGVSAIIDETNRLIDDLDTTNGFILMVDMGSLGQLYSAIKSHLDGDLLVVNNLTTITALDLGLQMQQQIPFKQIAEKADQQYTIDVQYYEGFSQTTNILISCISGSQVSDKIKEVMQPFMPNDIKVISLDYSALKEKIISKEWSYFDQTLFVMTTMDLGESIPFASMNIYNLLDATGTQQLNEWLSPYLSNSQLTQLNAEFLRFMSLEGISERLRFLNPDIVIKEVEDVIMKYENYYHLHLDGKIKLNLYMHIALMIERLMLRRPVNSEITLVDDQEDEFIRASKSIFQLIMMKYNIQISDYELSLMYELFKQFITV</sequence>
<evidence type="ECO:0000256" key="1">
    <source>
        <dbReference type="ARBA" id="ARBA00022679"/>
    </source>
</evidence>
<reference evidence="8" key="1">
    <citation type="journal article" date="2021" name="PeerJ">
        <title>Extensive microbial diversity within the chicken gut microbiome revealed by metagenomics and culture.</title>
        <authorList>
            <person name="Gilroy R."/>
            <person name="Ravi A."/>
            <person name="Getino M."/>
            <person name="Pursley I."/>
            <person name="Horton D.L."/>
            <person name="Alikhan N.F."/>
            <person name="Baker D."/>
            <person name="Gharbi K."/>
            <person name="Hall N."/>
            <person name="Watson M."/>
            <person name="Adriaenssens E.M."/>
            <person name="Foster-Nyarko E."/>
            <person name="Jarju S."/>
            <person name="Secka A."/>
            <person name="Antonio M."/>
            <person name="Oren A."/>
            <person name="Chaudhuri R.R."/>
            <person name="La Ragione R."/>
            <person name="Hildebrand F."/>
            <person name="Pallen M.J."/>
        </authorList>
    </citation>
    <scope>NUCLEOTIDE SEQUENCE</scope>
    <source>
        <strain evidence="8">CHK173-2119</strain>
    </source>
</reference>
<dbReference type="Pfam" id="PF01022">
    <property type="entry name" value="HTH_5"/>
    <property type="match status" value="1"/>
</dbReference>
<dbReference type="Pfam" id="PF00158">
    <property type="entry name" value="Sigma54_activat"/>
    <property type="match status" value="1"/>
</dbReference>
<dbReference type="PROSITE" id="PS51096">
    <property type="entry name" value="PTS_EIIA_TYPE_4"/>
    <property type="match status" value="1"/>
</dbReference>
<organism evidence="8 9">
    <name type="scientific">Lapidilactobacillus dextrinicus</name>
    <dbReference type="NCBI Taxonomy" id="51664"/>
    <lineage>
        <taxon>Bacteria</taxon>
        <taxon>Bacillati</taxon>
        <taxon>Bacillota</taxon>
        <taxon>Bacilli</taxon>
        <taxon>Lactobacillales</taxon>
        <taxon>Lactobacillaceae</taxon>
        <taxon>Lapidilactobacillus</taxon>
    </lineage>
</organism>
<keyword evidence="2" id="KW-0547">Nucleotide-binding</keyword>
<feature type="domain" description="PRD" evidence="7">
    <location>
        <begin position="756"/>
        <end position="856"/>
    </location>
</feature>
<evidence type="ECO:0000259" key="5">
    <source>
        <dbReference type="PROSITE" id="PS50045"/>
    </source>
</evidence>
<dbReference type="InterPro" id="IPR003593">
    <property type="entry name" value="AAA+_ATPase"/>
</dbReference>
<dbReference type="InterPro" id="IPR002078">
    <property type="entry name" value="Sigma_54_int"/>
</dbReference>
<keyword evidence="1" id="KW-0808">Transferase</keyword>
<dbReference type="PANTHER" id="PTHR32071">
    <property type="entry name" value="TRANSCRIPTIONAL REGULATORY PROTEIN"/>
    <property type="match status" value="1"/>
</dbReference>
<evidence type="ECO:0000259" key="7">
    <source>
        <dbReference type="PROSITE" id="PS51372"/>
    </source>
</evidence>
<evidence type="ECO:0000313" key="9">
    <source>
        <dbReference type="Proteomes" id="UP000774947"/>
    </source>
</evidence>
<dbReference type="InterPro" id="IPR036390">
    <property type="entry name" value="WH_DNA-bd_sf"/>
</dbReference>
<proteinExistence type="predicted"/>
<feature type="domain" description="Sigma-54 factor interaction" evidence="5">
    <location>
        <begin position="76"/>
        <end position="310"/>
    </location>
</feature>